<protein>
    <submittedName>
        <fullName evidence="2">Uncharacterized protein</fullName>
    </submittedName>
</protein>
<feature type="region of interest" description="Disordered" evidence="1">
    <location>
        <begin position="81"/>
        <end position="106"/>
    </location>
</feature>
<name>A0A6H5HQS9_9HEMI</name>
<organism evidence="2 3">
    <name type="scientific">Nesidiocoris tenuis</name>
    <dbReference type="NCBI Taxonomy" id="355587"/>
    <lineage>
        <taxon>Eukaryota</taxon>
        <taxon>Metazoa</taxon>
        <taxon>Ecdysozoa</taxon>
        <taxon>Arthropoda</taxon>
        <taxon>Hexapoda</taxon>
        <taxon>Insecta</taxon>
        <taxon>Pterygota</taxon>
        <taxon>Neoptera</taxon>
        <taxon>Paraneoptera</taxon>
        <taxon>Hemiptera</taxon>
        <taxon>Heteroptera</taxon>
        <taxon>Panheteroptera</taxon>
        <taxon>Cimicomorpha</taxon>
        <taxon>Miridae</taxon>
        <taxon>Dicyphina</taxon>
        <taxon>Nesidiocoris</taxon>
    </lineage>
</organism>
<sequence>MSGMKMRFSPPCIRFSRPFSPPALRAAIKCRGRIFVDKCGGVEFRPGIYSTAGGPPVVPADTPVAADRSVHRTVRNSAAPAGLAPGRAALGRSETRSPRPLTAQTAGRRNFDSPIFRASCGRPASSSCGLSRSTNTTLRLAIKKISAQCFKRCRVLTNLDLWSSVVNDRRIAPSFKYCGPHGVWQEEQPVFSQATWLRNRRSKIKILPKSNFC</sequence>
<proteinExistence type="predicted"/>
<reference evidence="2 3" key="1">
    <citation type="submission" date="2020-02" db="EMBL/GenBank/DDBJ databases">
        <authorList>
            <person name="Ferguson B K."/>
        </authorList>
    </citation>
    <scope>NUCLEOTIDE SEQUENCE [LARGE SCALE GENOMIC DNA]</scope>
</reference>
<dbReference type="EMBL" id="CADCXU010035288">
    <property type="protein sequence ID" value="CAB0020391.1"/>
    <property type="molecule type" value="Genomic_DNA"/>
</dbReference>
<evidence type="ECO:0000256" key="1">
    <source>
        <dbReference type="SAM" id="MobiDB-lite"/>
    </source>
</evidence>
<feature type="compositionally biased region" description="Low complexity" evidence="1">
    <location>
        <begin position="81"/>
        <end position="92"/>
    </location>
</feature>
<dbReference type="Proteomes" id="UP000479000">
    <property type="component" value="Unassembled WGS sequence"/>
</dbReference>
<keyword evidence="3" id="KW-1185">Reference proteome</keyword>
<evidence type="ECO:0000313" key="3">
    <source>
        <dbReference type="Proteomes" id="UP000479000"/>
    </source>
</evidence>
<evidence type="ECO:0000313" key="2">
    <source>
        <dbReference type="EMBL" id="CAB0020391.1"/>
    </source>
</evidence>
<dbReference type="AlphaFoldDB" id="A0A6H5HQS9"/>
<accession>A0A6H5HQS9</accession>
<gene>
    <name evidence="2" type="ORF">NTEN_LOCUS23979</name>
</gene>